<dbReference type="EnsemblMetazoa" id="AMAM014886-RA">
    <property type="protein sequence ID" value="AMAM014886-PA"/>
    <property type="gene ID" value="AMAM014886"/>
</dbReference>
<dbReference type="VEuPathDB" id="VectorBase:AMAM014886"/>
<reference evidence="2" key="2">
    <citation type="submission" date="2020-05" db="UniProtKB">
        <authorList>
            <consortium name="EnsemblMetazoa"/>
        </authorList>
    </citation>
    <scope>IDENTIFICATION</scope>
    <source>
        <strain evidence="2">maculatus3</strain>
    </source>
</reference>
<evidence type="ECO:0000313" key="3">
    <source>
        <dbReference type="Proteomes" id="UP000075901"/>
    </source>
</evidence>
<feature type="compositionally biased region" description="Basic and acidic residues" evidence="1">
    <location>
        <begin position="158"/>
        <end position="168"/>
    </location>
</feature>
<name>A0A182SWK6_9DIPT</name>
<feature type="compositionally biased region" description="Polar residues" evidence="1">
    <location>
        <begin position="33"/>
        <end position="43"/>
    </location>
</feature>
<dbReference type="AlphaFoldDB" id="A0A182SWK6"/>
<sequence>PAVKINAAVGNTYVEDDDDDDQDDTPFDEERSNALNDSSNHNLPTLEHSFTDEGIVKPSAPNTKTSEIDVPEPEQNQASSPSPTTPSADEAVTGDTLKDQMDELVRNYNKLAESLNVPTVEEAPVEVQETVGVQKNQQIKPTLNSKWKAYQSSTNHHHSIERPKKTKH</sequence>
<feature type="region of interest" description="Disordered" evidence="1">
    <location>
        <begin position="149"/>
        <end position="168"/>
    </location>
</feature>
<evidence type="ECO:0000313" key="2">
    <source>
        <dbReference type="EnsemblMetazoa" id="AMAM014886-PA"/>
    </source>
</evidence>
<feature type="compositionally biased region" description="Acidic residues" evidence="1">
    <location>
        <begin position="14"/>
        <end position="27"/>
    </location>
</feature>
<proteinExistence type="predicted"/>
<feature type="region of interest" description="Disordered" evidence="1">
    <location>
        <begin position="1"/>
        <end position="96"/>
    </location>
</feature>
<evidence type="ECO:0000256" key="1">
    <source>
        <dbReference type="SAM" id="MobiDB-lite"/>
    </source>
</evidence>
<protein>
    <submittedName>
        <fullName evidence="2">Uncharacterized protein</fullName>
    </submittedName>
</protein>
<keyword evidence="3" id="KW-1185">Reference proteome</keyword>
<accession>A0A182SWK6</accession>
<dbReference type="Proteomes" id="UP000075901">
    <property type="component" value="Unassembled WGS sequence"/>
</dbReference>
<reference evidence="3" key="1">
    <citation type="submission" date="2013-09" db="EMBL/GenBank/DDBJ databases">
        <title>The Genome Sequence of Anopheles maculatus species B.</title>
        <authorList>
            <consortium name="The Broad Institute Genomics Platform"/>
            <person name="Neafsey D.E."/>
            <person name="Besansky N."/>
            <person name="Howell P."/>
            <person name="Walton C."/>
            <person name="Young S.K."/>
            <person name="Zeng Q."/>
            <person name="Gargeya S."/>
            <person name="Fitzgerald M."/>
            <person name="Haas B."/>
            <person name="Abouelleil A."/>
            <person name="Allen A.W."/>
            <person name="Alvarado L."/>
            <person name="Arachchi H.M."/>
            <person name="Berlin A.M."/>
            <person name="Chapman S.B."/>
            <person name="Gainer-Dewar J."/>
            <person name="Goldberg J."/>
            <person name="Griggs A."/>
            <person name="Gujja S."/>
            <person name="Hansen M."/>
            <person name="Howarth C."/>
            <person name="Imamovic A."/>
            <person name="Ireland A."/>
            <person name="Larimer J."/>
            <person name="McCowan C."/>
            <person name="Murphy C."/>
            <person name="Pearson M."/>
            <person name="Poon T.W."/>
            <person name="Priest M."/>
            <person name="Roberts A."/>
            <person name="Saif S."/>
            <person name="Shea T."/>
            <person name="Sisk P."/>
            <person name="Sykes S."/>
            <person name="Wortman J."/>
            <person name="Nusbaum C."/>
            <person name="Birren B."/>
        </authorList>
    </citation>
    <scope>NUCLEOTIDE SEQUENCE [LARGE SCALE GENOMIC DNA]</scope>
    <source>
        <strain evidence="3">maculatus3</strain>
    </source>
</reference>
<organism evidence="2 3">
    <name type="scientific">Anopheles maculatus</name>
    <dbReference type="NCBI Taxonomy" id="74869"/>
    <lineage>
        <taxon>Eukaryota</taxon>
        <taxon>Metazoa</taxon>
        <taxon>Ecdysozoa</taxon>
        <taxon>Arthropoda</taxon>
        <taxon>Hexapoda</taxon>
        <taxon>Insecta</taxon>
        <taxon>Pterygota</taxon>
        <taxon>Neoptera</taxon>
        <taxon>Endopterygota</taxon>
        <taxon>Diptera</taxon>
        <taxon>Nematocera</taxon>
        <taxon>Culicoidea</taxon>
        <taxon>Culicidae</taxon>
        <taxon>Anophelinae</taxon>
        <taxon>Anopheles</taxon>
        <taxon>Anopheles maculatus group</taxon>
    </lineage>
</organism>